<dbReference type="PROSITE" id="PS50109">
    <property type="entry name" value="HIS_KIN"/>
    <property type="match status" value="1"/>
</dbReference>
<dbReference type="PANTHER" id="PTHR43065">
    <property type="entry name" value="SENSOR HISTIDINE KINASE"/>
    <property type="match status" value="1"/>
</dbReference>
<dbReference type="KEGG" id="aon:DEH84_16355"/>
<dbReference type="AlphaFoldDB" id="A0A2U8FWK6"/>
<evidence type="ECO:0000256" key="1">
    <source>
        <dbReference type="ARBA" id="ARBA00000085"/>
    </source>
</evidence>
<dbReference type="SMART" id="SM00448">
    <property type="entry name" value="REC"/>
    <property type="match status" value="1"/>
</dbReference>
<dbReference type="SMART" id="SM00387">
    <property type="entry name" value="HATPase_c"/>
    <property type="match status" value="1"/>
</dbReference>
<dbReference type="Gene3D" id="3.30.450.20">
    <property type="entry name" value="PAS domain"/>
    <property type="match status" value="1"/>
</dbReference>
<evidence type="ECO:0000256" key="4">
    <source>
        <dbReference type="PROSITE-ProRule" id="PRU00169"/>
    </source>
</evidence>
<gene>
    <name evidence="7" type="ORF">DEH84_16355</name>
</gene>
<dbReference type="InterPro" id="IPR004358">
    <property type="entry name" value="Sig_transdc_His_kin-like_C"/>
</dbReference>
<dbReference type="SUPFAM" id="SSF52172">
    <property type="entry name" value="CheY-like"/>
    <property type="match status" value="1"/>
</dbReference>
<evidence type="ECO:0000313" key="8">
    <source>
        <dbReference type="Proteomes" id="UP000244892"/>
    </source>
</evidence>
<dbReference type="InterPro" id="IPR005467">
    <property type="entry name" value="His_kinase_dom"/>
</dbReference>
<dbReference type="InterPro" id="IPR035965">
    <property type="entry name" value="PAS-like_dom_sf"/>
</dbReference>
<evidence type="ECO:0000313" key="7">
    <source>
        <dbReference type="EMBL" id="AWI54814.1"/>
    </source>
</evidence>
<dbReference type="InterPro" id="IPR000014">
    <property type="entry name" value="PAS"/>
</dbReference>
<dbReference type="Gene3D" id="1.10.287.130">
    <property type="match status" value="1"/>
</dbReference>
<sequence length="635" mass="69251">MNSRGASHVAQGVKFAPDCVVSWSTRTRPTCMDTLPLRFALHHFLDSLLREGLCVYAELWSREALVASRGDPTNAAEPEVVQQVDLGGKPYTVLARRDDNPFLPPLDVAAVRRCAEACQEATSPQGAKTPPSDTLARTLDFVTDAFVLVGHGWEILHCNLAFERLSGFPDSALLGQSLWTRCGVFKLPAIRTQLLSALANGQASEIECWNSDSDRWLYVRVFPCTEGLSVFVQDITARKKVEETKLDLERQLSQGRRMESLGTLAAGIAHDFNNVLSAVIGHAGMLREKLDAHHAARLHADEIWVAASRARDLTGRILAYSRSSRGETDKQPLKALTRESVNLLKATLPTTVRLNAQLDGQEVCARILPSEVQQIVVNLCTNAWQAMPNGKGHLHVNVSHVDIREEMPVDTGVLQPGSYVMLTVEDDGAGMSPDVRAHLFEPFFTTKARGEGTGLGLYVVSGITSAREGGIRVSAAEGKGARFDVFIPACDDEHTDPTFSSVPTLKGHSERVAYIDDDPVVCVMVEQLLNTRGFVTTTFADPESALQALLTEHFDIVVTDQNMPDVSGVEVANILRTRGVELPIVLSTGLISEELRKTAKDAGICEVFPKERSFEDLPTLLIECLARSPRAGAAS</sequence>
<dbReference type="GO" id="GO:0000155">
    <property type="term" value="F:phosphorelay sensor kinase activity"/>
    <property type="evidence" value="ECO:0007669"/>
    <property type="project" value="InterPro"/>
</dbReference>
<dbReference type="InterPro" id="IPR011006">
    <property type="entry name" value="CheY-like_superfamily"/>
</dbReference>
<dbReference type="CDD" id="cd00082">
    <property type="entry name" value="HisKA"/>
    <property type="match status" value="1"/>
</dbReference>
<dbReference type="InterPro" id="IPR013656">
    <property type="entry name" value="PAS_4"/>
</dbReference>
<feature type="domain" description="Response regulatory" evidence="6">
    <location>
        <begin position="511"/>
        <end position="625"/>
    </location>
</feature>
<dbReference type="Pfam" id="PF02518">
    <property type="entry name" value="HATPase_c"/>
    <property type="match status" value="1"/>
</dbReference>
<evidence type="ECO:0000256" key="2">
    <source>
        <dbReference type="ARBA" id="ARBA00012438"/>
    </source>
</evidence>
<dbReference type="SUPFAM" id="SSF55874">
    <property type="entry name" value="ATPase domain of HSP90 chaperone/DNA topoisomerase II/histidine kinase"/>
    <property type="match status" value="1"/>
</dbReference>
<dbReference type="InterPro" id="IPR036097">
    <property type="entry name" value="HisK_dim/P_sf"/>
</dbReference>
<proteinExistence type="predicted"/>
<feature type="modified residue" description="4-aspartylphosphate" evidence="4">
    <location>
        <position position="560"/>
    </location>
</feature>
<dbReference type="InterPro" id="IPR003594">
    <property type="entry name" value="HATPase_dom"/>
</dbReference>
<dbReference type="InterPro" id="IPR036890">
    <property type="entry name" value="HATPase_C_sf"/>
</dbReference>
<dbReference type="Gene3D" id="3.40.50.2300">
    <property type="match status" value="1"/>
</dbReference>
<dbReference type="Pfam" id="PF00072">
    <property type="entry name" value="Response_reg"/>
    <property type="match status" value="1"/>
</dbReference>
<dbReference type="InterPro" id="IPR001789">
    <property type="entry name" value="Sig_transdc_resp-reg_receiver"/>
</dbReference>
<dbReference type="CDD" id="cd00156">
    <property type="entry name" value="REC"/>
    <property type="match status" value="1"/>
</dbReference>
<evidence type="ECO:0000259" key="5">
    <source>
        <dbReference type="PROSITE" id="PS50109"/>
    </source>
</evidence>
<keyword evidence="8" id="KW-1185">Reference proteome</keyword>
<feature type="domain" description="Histidine kinase" evidence="5">
    <location>
        <begin position="267"/>
        <end position="491"/>
    </location>
</feature>
<dbReference type="CDD" id="cd00130">
    <property type="entry name" value="PAS"/>
    <property type="match status" value="1"/>
</dbReference>
<dbReference type="Pfam" id="PF08448">
    <property type="entry name" value="PAS_4"/>
    <property type="match status" value="1"/>
</dbReference>
<dbReference type="Proteomes" id="UP000244892">
    <property type="component" value="Chromosome"/>
</dbReference>
<dbReference type="PROSITE" id="PS50110">
    <property type="entry name" value="RESPONSE_REGULATORY"/>
    <property type="match status" value="1"/>
</dbReference>
<keyword evidence="3 4" id="KW-0597">Phosphoprotein</keyword>
<name>A0A2U8FWK6_9BURK</name>
<dbReference type="InterPro" id="IPR003661">
    <property type="entry name" value="HisK_dim/P_dom"/>
</dbReference>
<protein>
    <recommendedName>
        <fullName evidence="2">histidine kinase</fullName>
        <ecNumber evidence="2">2.7.13.3</ecNumber>
    </recommendedName>
</protein>
<dbReference type="Gene3D" id="3.30.565.10">
    <property type="entry name" value="Histidine kinase-like ATPase, C-terminal domain"/>
    <property type="match status" value="1"/>
</dbReference>
<evidence type="ECO:0000256" key="3">
    <source>
        <dbReference type="ARBA" id="ARBA00022553"/>
    </source>
</evidence>
<evidence type="ECO:0000259" key="6">
    <source>
        <dbReference type="PROSITE" id="PS50110"/>
    </source>
</evidence>
<dbReference type="PRINTS" id="PR00344">
    <property type="entry name" value="BCTRLSENSOR"/>
</dbReference>
<dbReference type="SUPFAM" id="SSF55785">
    <property type="entry name" value="PYP-like sensor domain (PAS domain)"/>
    <property type="match status" value="1"/>
</dbReference>
<dbReference type="PANTHER" id="PTHR43065:SF42">
    <property type="entry name" value="TWO-COMPONENT SENSOR PPRA"/>
    <property type="match status" value="1"/>
</dbReference>
<dbReference type="SMART" id="SM00388">
    <property type="entry name" value="HisKA"/>
    <property type="match status" value="1"/>
</dbReference>
<dbReference type="EMBL" id="CP029210">
    <property type="protein sequence ID" value="AWI54814.1"/>
    <property type="molecule type" value="Genomic_DNA"/>
</dbReference>
<organism evidence="7 8">
    <name type="scientific">Aquabacterium olei</name>
    <dbReference type="NCBI Taxonomy" id="1296669"/>
    <lineage>
        <taxon>Bacteria</taxon>
        <taxon>Pseudomonadati</taxon>
        <taxon>Pseudomonadota</taxon>
        <taxon>Betaproteobacteria</taxon>
        <taxon>Burkholderiales</taxon>
        <taxon>Aquabacterium</taxon>
    </lineage>
</organism>
<comment type="catalytic activity">
    <reaction evidence="1">
        <text>ATP + protein L-histidine = ADP + protein N-phospho-L-histidine.</text>
        <dbReference type="EC" id="2.7.13.3"/>
    </reaction>
</comment>
<dbReference type="NCBIfam" id="TIGR00229">
    <property type="entry name" value="sensory_box"/>
    <property type="match status" value="1"/>
</dbReference>
<dbReference type="EC" id="2.7.13.3" evidence="2"/>
<reference evidence="7 8" key="1">
    <citation type="submission" date="2018-05" db="EMBL/GenBank/DDBJ databases">
        <title>complete genome sequence of Aquabacterium olei NBRC 110486.</title>
        <authorList>
            <person name="Tang B."/>
            <person name="Chang J."/>
            <person name="Zhang L."/>
            <person name="Yang H."/>
        </authorList>
    </citation>
    <scope>NUCLEOTIDE SEQUENCE [LARGE SCALE GENOMIC DNA]</scope>
    <source>
        <strain evidence="7 8">NBRC 110486</strain>
    </source>
</reference>
<accession>A0A2U8FWK6</accession>
<dbReference type="SUPFAM" id="SSF47384">
    <property type="entry name" value="Homodimeric domain of signal transducing histidine kinase"/>
    <property type="match status" value="1"/>
</dbReference>